<protein>
    <submittedName>
        <fullName evidence="3">4-alpha-glucanotransferase</fullName>
    </submittedName>
</protein>
<dbReference type="GO" id="GO:0004134">
    <property type="term" value="F:4-alpha-glucanotransferase activity"/>
    <property type="evidence" value="ECO:0007669"/>
    <property type="project" value="InterPro"/>
</dbReference>
<dbReference type="PANTHER" id="PTHR10569">
    <property type="entry name" value="GLYCOGEN DEBRANCHING ENZYME"/>
    <property type="match status" value="1"/>
</dbReference>
<dbReference type="RefSeq" id="WP_154328734.1">
    <property type="nucleotide sequence ID" value="NZ_CP045696.1"/>
</dbReference>
<feature type="domain" description="Glycogen debranching enzyme bacterial and archaeal type N-terminal" evidence="2">
    <location>
        <begin position="20"/>
        <end position="240"/>
    </location>
</feature>
<feature type="domain" description="Glycogen debranching enzyme C-terminal" evidence="1">
    <location>
        <begin position="282"/>
        <end position="636"/>
    </location>
</feature>
<dbReference type="Proteomes" id="UP000483362">
    <property type="component" value="Unassembled WGS sequence"/>
</dbReference>
<dbReference type="InterPro" id="IPR024742">
    <property type="entry name" value="Glycogen_debranch_N"/>
</dbReference>
<organism evidence="3 4">
    <name type="scientific">Sodaliphilus pleomorphus</name>
    <dbReference type="NCBI Taxonomy" id="2606626"/>
    <lineage>
        <taxon>Bacteria</taxon>
        <taxon>Pseudomonadati</taxon>
        <taxon>Bacteroidota</taxon>
        <taxon>Bacteroidia</taxon>
        <taxon>Bacteroidales</taxon>
        <taxon>Muribaculaceae</taxon>
        <taxon>Sodaliphilus</taxon>
    </lineage>
</organism>
<evidence type="ECO:0000259" key="2">
    <source>
        <dbReference type="Pfam" id="PF12439"/>
    </source>
</evidence>
<dbReference type="InterPro" id="IPR032790">
    <property type="entry name" value="GDE_C"/>
</dbReference>
<keyword evidence="4" id="KW-1185">Reference proteome</keyword>
<gene>
    <name evidence="3" type="ORF">FYJ29_10005</name>
</gene>
<dbReference type="AlphaFoldDB" id="A0A6L5XEA0"/>
<evidence type="ECO:0000259" key="1">
    <source>
        <dbReference type="Pfam" id="PF06202"/>
    </source>
</evidence>
<dbReference type="GO" id="GO:0004135">
    <property type="term" value="F:amylo-alpha-1,6-glucosidase activity"/>
    <property type="evidence" value="ECO:0007669"/>
    <property type="project" value="InterPro"/>
</dbReference>
<evidence type="ECO:0000313" key="3">
    <source>
        <dbReference type="EMBL" id="MSS18085.1"/>
    </source>
</evidence>
<sequence length="649" mass="74620">MSYLKFDKNLMINLEQSLHKEILRTNQSGAYHCTTIVGCNTRKQHGLLVIPVPELDDDNHVLLSSLDETVIQHGAPFNLGIHKYNGNVFSPNGHKYIREYDCERVPTHTFRVGGVILKREKIFITNENRILIRYTLVEAHSKTTLQFRPFLAFRNANDLCVENSVASREYQETTNGISTCMYAGYPTLYMQFNHKPRFVFDPHWYNGIQYIKDQERGIPYTEDLYVPGYFEIDIKKGEPIVFSAGTSEVNTRALTKMYEDEIKSRTPRTSFYNCLKNSAKQFYISTKHGHYIIAGYPWFKIRARDQFIALPGCTLSVHHRPDFEAIMDTAALAFDKWMKTLEPDKHLQGIDLPDVPLWAIWDVQRYSHDQSNEIARNRYGNMCKSLINFIIDGKHPNLRVDDNGLVWTDGTKKPMSWMDAANPDGTPMIPRTGYLVEFNALWYNALMFLQEIYDGVAEEQTNVARWKAISLKAKTAFVDTFLNDYGYLYDYVNGTYTDLSVRPNMVIAVGIDYSPLDRRQRKVALDVITRELLTPKGLRTLSPKSFGYNPWYVGNPEQRERAYFTGSARPWLMGFYSYAYVKVFGMGGISFIERMMIGFEDEMKEGGIGTLSELYDGNPPFTGRGAISYAANVGHICWVLRLLKNLDVV</sequence>
<dbReference type="SUPFAM" id="SSF48208">
    <property type="entry name" value="Six-hairpin glycosidases"/>
    <property type="match status" value="1"/>
</dbReference>
<comment type="caution">
    <text evidence="3">The sequence shown here is derived from an EMBL/GenBank/DDBJ whole genome shotgun (WGS) entry which is preliminary data.</text>
</comment>
<dbReference type="EMBL" id="VULT01000015">
    <property type="protein sequence ID" value="MSS18085.1"/>
    <property type="molecule type" value="Genomic_DNA"/>
</dbReference>
<dbReference type="Gene3D" id="1.50.10.10">
    <property type="match status" value="1"/>
</dbReference>
<evidence type="ECO:0000313" key="4">
    <source>
        <dbReference type="Proteomes" id="UP000483362"/>
    </source>
</evidence>
<dbReference type="GO" id="GO:0005980">
    <property type="term" value="P:glycogen catabolic process"/>
    <property type="evidence" value="ECO:0007669"/>
    <property type="project" value="InterPro"/>
</dbReference>
<proteinExistence type="predicted"/>
<accession>A0A6L5XEA0</accession>
<dbReference type="InterPro" id="IPR010401">
    <property type="entry name" value="AGL/Gdb1"/>
</dbReference>
<dbReference type="Pfam" id="PF12439">
    <property type="entry name" value="GDE_N"/>
    <property type="match status" value="1"/>
</dbReference>
<dbReference type="InterPro" id="IPR012341">
    <property type="entry name" value="6hp_glycosidase-like_sf"/>
</dbReference>
<name>A0A6L5XEA0_9BACT</name>
<dbReference type="InterPro" id="IPR008928">
    <property type="entry name" value="6-hairpin_glycosidase_sf"/>
</dbReference>
<keyword evidence="3" id="KW-0808">Transferase</keyword>
<reference evidence="3 4" key="1">
    <citation type="submission" date="2019-08" db="EMBL/GenBank/DDBJ databases">
        <title>In-depth cultivation of the pig gut microbiome towards novel bacterial diversity and tailored functional studies.</title>
        <authorList>
            <person name="Wylensek D."/>
            <person name="Hitch T.C.A."/>
            <person name="Clavel T."/>
        </authorList>
    </citation>
    <scope>NUCLEOTIDE SEQUENCE [LARGE SCALE GENOMIC DNA]</scope>
    <source>
        <strain evidence="3 4">Oil-RF-744-WCA-WT-10</strain>
    </source>
</reference>
<dbReference type="Pfam" id="PF06202">
    <property type="entry name" value="GDE_C"/>
    <property type="match status" value="1"/>
</dbReference>
<dbReference type="PANTHER" id="PTHR10569:SF2">
    <property type="entry name" value="GLYCOGEN DEBRANCHING ENZYME"/>
    <property type="match status" value="1"/>
</dbReference>